<feature type="transmembrane region" description="Helical" evidence="1">
    <location>
        <begin position="35"/>
        <end position="56"/>
    </location>
</feature>
<evidence type="ECO:0000256" key="1">
    <source>
        <dbReference type="SAM" id="Phobius"/>
    </source>
</evidence>
<sequence length="65" mass="7753">MSNFVISILHFIFIFSSNDIGIFLNQTNITDEVYILFNLTFWLVLGVFFNFIYRVIKFVFRSLFG</sequence>
<keyword evidence="1" id="KW-1133">Transmembrane helix</keyword>
<keyword evidence="1" id="KW-0472">Membrane</keyword>
<proteinExistence type="predicted"/>
<gene>
    <name evidence="2" type="ORF">SHM_23020</name>
</gene>
<dbReference type="Proteomes" id="UP001163387">
    <property type="component" value="Chromosome"/>
</dbReference>
<accession>A0ABM8BY73</accession>
<keyword evidence="3" id="KW-1185">Reference proteome</keyword>
<dbReference type="EMBL" id="AP026933">
    <property type="protein sequence ID" value="BDT04656.1"/>
    <property type="molecule type" value="Genomic_DNA"/>
</dbReference>
<protein>
    <recommendedName>
        <fullName evidence="4">Spiroplasmavirus-related protein</fullName>
    </recommendedName>
</protein>
<reference evidence="2 3" key="1">
    <citation type="journal article" date="2022" name="Front. Microbiol.">
        <title>Male-killing mechanisms vary between Spiroplasma species.</title>
        <authorList>
            <person name="Arai H."/>
            <person name="Inoue M."/>
            <person name="Kageyama D."/>
        </authorList>
    </citation>
    <scope>NUCLEOTIDE SEQUENCE [LARGE SCALE GENOMIC DNA]</scope>
    <source>
        <strain evidence="3">sHm</strain>
    </source>
</reference>
<organism evidence="2 3">
    <name type="scientific">Spiroplasma ixodetis</name>
    <dbReference type="NCBI Taxonomy" id="2141"/>
    <lineage>
        <taxon>Bacteria</taxon>
        <taxon>Bacillati</taxon>
        <taxon>Mycoplasmatota</taxon>
        <taxon>Mollicutes</taxon>
        <taxon>Entomoplasmatales</taxon>
        <taxon>Spiroplasmataceae</taxon>
        <taxon>Spiroplasma</taxon>
    </lineage>
</organism>
<evidence type="ECO:0000313" key="2">
    <source>
        <dbReference type="EMBL" id="BDT04656.1"/>
    </source>
</evidence>
<name>A0ABM8BY73_9MOLU</name>
<evidence type="ECO:0000313" key="3">
    <source>
        <dbReference type="Proteomes" id="UP001163387"/>
    </source>
</evidence>
<keyword evidence="1" id="KW-0812">Transmembrane</keyword>
<evidence type="ECO:0008006" key="4">
    <source>
        <dbReference type="Google" id="ProtNLM"/>
    </source>
</evidence>